<keyword evidence="1" id="KW-0732">Signal</keyword>
<name>A0A2U1JBA7_SMIAN</name>
<evidence type="ECO:0008006" key="4">
    <source>
        <dbReference type="Google" id="ProtNLM"/>
    </source>
</evidence>
<dbReference type="EMBL" id="MBFU01000080">
    <property type="protein sequence ID" value="PWA02391.1"/>
    <property type="molecule type" value="Genomic_DNA"/>
</dbReference>
<gene>
    <name evidence="2" type="ORF">BB558_001463</name>
</gene>
<dbReference type="AlphaFoldDB" id="A0A2U1JBA7"/>
<reference evidence="2 3" key="1">
    <citation type="journal article" date="2018" name="MBio">
        <title>Comparative Genomics Reveals the Core Gene Toolbox for the Fungus-Insect Symbiosis.</title>
        <authorList>
            <person name="Wang Y."/>
            <person name="Stata M."/>
            <person name="Wang W."/>
            <person name="Stajich J.E."/>
            <person name="White M.M."/>
            <person name="Moncalvo J.M."/>
        </authorList>
    </citation>
    <scope>NUCLEOTIDE SEQUENCE [LARGE SCALE GENOMIC DNA]</scope>
    <source>
        <strain evidence="2 3">AUS-126-30</strain>
    </source>
</reference>
<organism evidence="2 3">
    <name type="scientific">Smittium angustum</name>
    <dbReference type="NCBI Taxonomy" id="133377"/>
    <lineage>
        <taxon>Eukaryota</taxon>
        <taxon>Fungi</taxon>
        <taxon>Fungi incertae sedis</taxon>
        <taxon>Zoopagomycota</taxon>
        <taxon>Kickxellomycotina</taxon>
        <taxon>Harpellomycetes</taxon>
        <taxon>Harpellales</taxon>
        <taxon>Legeriomycetaceae</taxon>
        <taxon>Smittium</taxon>
    </lineage>
</organism>
<protein>
    <recommendedName>
        <fullName evidence="4">Cyanovirin-N domain-containing protein</fullName>
    </recommendedName>
</protein>
<keyword evidence="3" id="KW-1185">Reference proteome</keyword>
<evidence type="ECO:0000256" key="1">
    <source>
        <dbReference type="SAM" id="SignalP"/>
    </source>
</evidence>
<dbReference type="Proteomes" id="UP000245591">
    <property type="component" value="Unassembled WGS sequence"/>
</dbReference>
<comment type="caution">
    <text evidence="2">The sequence shown here is derived from an EMBL/GenBank/DDBJ whole genome shotgun (WGS) entry which is preliminary data.</text>
</comment>
<evidence type="ECO:0000313" key="2">
    <source>
        <dbReference type="EMBL" id="PWA02391.1"/>
    </source>
</evidence>
<evidence type="ECO:0000313" key="3">
    <source>
        <dbReference type="Proteomes" id="UP000245591"/>
    </source>
</evidence>
<feature type="signal peptide" evidence="1">
    <location>
        <begin position="1"/>
        <end position="17"/>
    </location>
</feature>
<proteinExistence type="predicted"/>
<accession>A0A2U1JBA7</accession>
<feature type="chain" id="PRO_5015469941" description="Cyanovirin-N domain-containing protein" evidence="1">
    <location>
        <begin position="18"/>
        <end position="127"/>
    </location>
</feature>
<sequence length="127" mass="13870">MKFSIFVLLTQVLSISAVVLPVTETFEKRLPSNPGTSGNAPSQSRQYQTCIDRNGGKVWLNSNKICLCNQDGTIECINTSLPPVSPYQKCLNDHEGKGKFTINGVNCICDIKGKVVCYGGTLISHLY</sequence>